<dbReference type="PROSITE" id="PS50093">
    <property type="entry name" value="PKD"/>
    <property type="match status" value="2"/>
</dbReference>
<dbReference type="SUPFAM" id="SSF52317">
    <property type="entry name" value="Class I glutamine amidotransferase-like"/>
    <property type="match status" value="1"/>
</dbReference>
<evidence type="ECO:0000313" key="7">
    <source>
        <dbReference type="Proteomes" id="UP001499954"/>
    </source>
</evidence>
<feature type="chain" id="PRO_5045397784" description="DUF1349 domain-containing protein" evidence="3">
    <location>
        <begin position="42"/>
        <end position="1851"/>
    </location>
</feature>
<dbReference type="SUPFAM" id="SSF49785">
    <property type="entry name" value="Galactose-binding domain-like"/>
    <property type="match status" value="1"/>
</dbReference>
<dbReference type="Pfam" id="PF18911">
    <property type="entry name" value="PKD_4"/>
    <property type="match status" value="2"/>
</dbReference>
<organism evidence="6 7">
    <name type="scientific">Agromyces allii</name>
    <dbReference type="NCBI Taxonomy" id="393607"/>
    <lineage>
        <taxon>Bacteria</taxon>
        <taxon>Bacillati</taxon>
        <taxon>Actinomycetota</taxon>
        <taxon>Actinomycetes</taxon>
        <taxon>Micrococcales</taxon>
        <taxon>Microbacteriaceae</taxon>
        <taxon>Agromyces</taxon>
    </lineage>
</organism>
<dbReference type="InterPro" id="IPR011041">
    <property type="entry name" value="Quinoprot_gluc/sorb_DH_b-prop"/>
</dbReference>
<gene>
    <name evidence="6" type="ORF">GCM10009717_28840</name>
</gene>
<feature type="region of interest" description="Disordered" evidence="2">
    <location>
        <begin position="938"/>
        <end position="962"/>
    </location>
</feature>
<dbReference type="InterPro" id="IPR011042">
    <property type="entry name" value="6-blade_b-propeller_TolB-like"/>
</dbReference>
<dbReference type="InterPro" id="IPR013783">
    <property type="entry name" value="Ig-like_fold"/>
</dbReference>
<dbReference type="PANTHER" id="PTHR40469">
    <property type="entry name" value="SECRETED GLYCOSYL HYDROLASE"/>
    <property type="match status" value="1"/>
</dbReference>
<protein>
    <recommendedName>
        <fullName evidence="8">DUF1349 domain-containing protein</fullName>
    </recommendedName>
</protein>
<dbReference type="Pfam" id="PF03422">
    <property type="entry name" value="CBM_6"/>
    <property type="match status" value="1"/>
</dbReference>
<dbReference type="SUPFAM" id="SSF49299">
    <property type="entry name" value="PKD domain"/>
    <property type="match status" value="2"/>
</dbReference>
<evidence type="ECO:0000256" key="1">
    <source>
        <dbReference type="ARBA" id="ARBA00022729"/>
    </source>
</evidence>
<dbReference type="InterPro" id="IPR029062">
    <property type="entry name" value="Class_I_gatase-like"/>
</dbReference>
<evidence type="ECO:0000313" key="6">
    <source>
        <dbReference type="EMBL" id="GAA1960339.1"/>
    </source>
</evidence>
<comment type="caution">
    <text evidence="6">The sequence shown here is derived from an EMBL/GenBank/DDBJ whole genome shotgun (WGS) entry which is preliminary data.</text>
</comment>
<dbReference type="Gene3D" id="3.40.50.880">
    <property type="match status" value="1"/>
</dbReference>
<feature type="domain" description="CBM6" evidence="5">
    <location>
        <begin position="925"/>
        <end position="1067"/>
    </location>
</feature>
<dbReference type="InterPro" id="IPR041542">
    <property type="entry name" value="GH43_C2"/>
</dbReference>
<accession>A0ABN2QYH2</accession>
<dbReference type="InterPro" id="IPR006584">
    <property type="entry name" value="Cellulose-bd_IV"/>
</dbReference>
<feature type="domain" description="PKD" evidence="4">
    <location>
        <begin position="1105"/>
        <end position="1161"/>
    </location>
</feature>
<dbReference type="InterPro" id="IPR022409">
    <property type="entry name" value="PKD/Chitinase_dom"/>
</dbReference>
<dbReference type="Pfam" id="PF07995">
    <property type="entry name" value="GSDH"/>
    <property type="match status" value="1"/>
</dbReference>
<feature type="signal peptide" evidence="3">
    <location>
        <begin position="1"/>
        <end position="41"/>
    </location>
</feature>
<evidence type="ECO:0000256" key="2">
    <source>
        <dbReference type="SAM" id="MobiDB-lite"/>
    </source>
</evidence>
<dbReference type="NCBIfam" id="NF047446">
    <property type="entry name" value="barrel_OmpL47"/>
    <property type="match status" value="1"/>
</dbReference>
<dbReference type="InterPro" id="IPR035986">
    <property type="entry name" value="PKD_dom_sf"/>
</dbReference>
<dbReference type="Gene3D" id="2.120.10.30">
    <property type="entry name" value="TolB, C-terminal domain"/>
    <property type="match status" value="1"/>
</dbReference>
<evidence type="ECO:0000259" key="5">
    <source>
        <dbReference type="PROSITE" id="PS51175"/>
    </source>
</evidence>
<dbReference type="InterPro" id="IPR013320">
    <property type="entry name" value="ConA-like_dom_sf"/>
</dbReference>
<evidence type="ECO:0008006" key="8">
    <source>
        <dbReference type="Google" id="ProtNLM"/>
    </source>
</evidence>
<dbReference type="SUPFAM" id="SSF49899">
    <property type="entry name" value="Concanavalin A-like lectins/glucanases"/>
    <property type="match status" value="2"/>
</dbReference>
<dbReference type="SMART" id="SM00606">
    <property type="entry name" value="CBD_IV"/>
    <property type="match status" value="1"/>
</dbReference>
<feature type="domain" description="PKD" evidence="4">
    <location>
        <begin position="730"/>
        <end position="812"/>
    </location>
</feature>
<keyword evidence="1 3" id="KW-0732">Signal</keyword>
<name>A0ABN2QYH2_9MICO</name>
<dbReference type="InterPro" id="IPR029010">
    <property type="entry name" value="ThuA-like"/>
</dbReference>
<dbReference type="Proteomes" id="UP001499954">
    <property type="component" value="Unassembled WGS sequence"/>
</dbReference>
<dbReference type="PROSITE" id="PS51175">
    <property type="entry name" value="CBM6"/>
    <property type="match status" value="1"/>
</dbReference>
<dbReference type="InterPro" id="IPR012938">
    <property type="entry name" value="Glc/Sorbosone_DH"/>
</dbReference>
<dbReference type="SMART" id="SM00089">
    <property type="entry name" value="PKD"/>
    <property type="match status" value="2"/>
</dbReference>
<dbReference type="Pfam" id="PF17851">
    <property type="entry name" value="GH43_C2"/>
    <property type="match status" value="2"/>
</dbReference>
<dbReference type="RefSeq" id="WP_157415921.1">
    <property type="nucleotide sequence ID" value="NZ_BAAAMK010000007.1"/>
</dbReference>
<reference evidence="6 7" key="1">
    <citation type="journal article" date="2019" name="Int. J. Syst. Evol. Microbiol.">
        <title>The Global Catalogue of Microorganisms (GCM) 10K type strain sequencing project: providing services to taxonomists for standard genome sequencing and annotation.</title>
        <authorList>
            <consortium name="The Broad Institute Genomics Platform"/>
            <consortium name="The Broad Institute Genome Sequencing Center for Infectious Disease"/>
            <person name="Wu L."/>
            <person name="Ma J."/>
        </authorList>
    </citation>
    <scope>NUCLEOTIDE SEQUENCE [LARGE SCALE GENOMIC DNA]</scope>
    <source>
        <strain evidence="6 7">JCM 13584</strain>
    </source>
</reference>
<dbReference type="CDD" id="cd00146">
    <property type="entry name" value="PKD"/>
    <property type="match status" value="2"/>
</dbReference>
<dbReference type="SUPFAM" id="SSF50952">
    <property type="entry name" value="Soluble quinoprotein glucose dehydrogenase"/>
    <property type="match status" value="1"/>
</dbReference>
<sequence>MHRAVPIPRTRRRTTAFATALAVVAGLALPALWSPPPAAQAADLEATADFRVLVFSETAGFRHGSITPANTLIEDLAEENGFEAVFTEDSSVFAPANAAELALFDAVVFNSTTGDVLTADEQTTFEEYIRGGGGYAGIHSASDTEYDWPFYGGLVGGYFNGHPAPQQATVKIEDKVNPSTMHLEGDTWVLSDEWYNYRNFTRDNVHVLLSLDETSYTGGTQGADHPIAWCQADYEGGRSWYTGLGHIESNYEIPAFRQHILGGLEIAAGVVPSGCSATQSANYEKITLDDNTQNPMAMDIAPDGKVFYAERNGRLQQIDPDTNATTTALTLAVTQANEDGLLGVVLDPDFAENGWVYLYYAPNNVGGDGPHNRLSRFTYDFGTKTASLASEKVLMKVTTQRNTCCHAGGDMLFDNDGNLVLATGDNTNPFESDGYAPIDERTGRSDFDAQKSSANTNDLRGKVLRITPQADGTYTIPEGNLFDEAEDTANKTRPEVYAMGFRNPFRIGLDPQTNKLFVADYGPDAGAANANRGPGGTVEWNIVDEPGNYGWPLCVGIKCYRDWNFATSTAGAAFDPAAPINNSPNNTGLTTLPPVIQPEWWTENGTAALYPEIGNSGAPMGGPVYRFDPDLESETKWPAYWDGKAIFGEWNQGKQYSIQLDEETGSEIVDINRILPAIFDGGGDWHRSMDFEFGPDGALYVIDWGSDFGGSTADSGVYRIDYVQGSPSPIARASADVTNGPDETLTVNFSSEGTRHPLALDYTLEWNFGDGTATSSAANPTHTYEGAGRYTAQLTVTDELGHSAVANVQIVVGNAVPTVEITFPEQGGFFEWGDQVRYEVTVNDPDASGPIDCSNVTVVAALGHDSHNHDFGEQHGCEGSIQTIRDAGHGLEANLFWVINVNYADDGGAAGVPLTGFGTNILNPKYFQAEYFDETGRIGGTGGADDGVRTETTGDSAGGGRNVSHIETNDWWAYEPINLKGIDSVSLRIAKGFAGDGTIAARWNSPTGPTLGTVTFQPTNGSNGQPAWQTYRDFPMALDTSATNGETGKLYFVLTSGGANVNNLVFEGDGVDTNASPTGELTVDVTSGEPPLAVNASIDATDPDGDSSLLTYKWDAGTGGGFVSGTSEFATTYTTPGAYTLTVRVTDGGGAYRDFKQTITVDSAPIGICYSGRSDGFDGTALDTTNRWNRSVRTDQFAQVANGALTIPASLTDIHAAGTGTSNIVLQDIPEGAFSMTAKVNFPARVQYQQAGLTIYGDDDNYLKLVQMARGQASDPANRVFQFLKEDDATPVERNSAALGADFPDTYYVRLASDGTTVTASYSANGTDFTTMSDTFTLAGISNPKIGLLALGSNSAPSQAYGVVNAKYDWFQVTPDDTATADTPNDEFDGAALDACRWEVVNEDASGYRVADGRLQIDTSPFDIYNTDTGVTNFVLQPQPATDWVVETKVDASEFDRRYQQGGLILYKDSANYVKLDILATNEAGQAIARNLEMRSEIGNAVQNPQPNAPAPANGLVWLRLEKVGTTFTGYSSTDGVNWTAIAQTVSNTALADAKVGLYALGNSAQGQVSNTAYFDYFKVVEDPLEVTASVTPESPTGENGWYTGDVTVAVDAQGSSGTVYREVNLDGAGWVEYTAPVVVTEEGEHELQYRASTSSAGSTEAQSVSFKIDRTAPVPTASVATDEADPTLRTLELAAEDATSGVDSIEYRIGDAEWAAYGDPVELPTGASTVEYRATDVAGNTSEVASLEVPALESPLDVTVVAGARCVAGKAVLTLQTTNNEEVPLTVAYTTAYGTKSFAAVAPGKNAFHAFTTRLVELPAGTATVTVTGVVAGESITTTTEVEYPAYRCG</sequence>
<proteinExistence type="predicted"/>
<dbReference type="InterPro" id="IPR008979">
    <property type="entry name" value="Galactose-bd-like_sf"/>
</dbReference>
<dbReference type="InterPro" id="IPR058094">
    <property type="entry name" value="Ig-like_OmpL47-like"/>
</dbReference>
<dbReference type="PANTHER" id="PTHR40469:SF2">
    <property type="entry name" value="GALACTOSE-BINDING DOMAIN-LIKE SUPERFAMILY PROTEIN"/>
    <property type="match status" value="1"/>
</dbReference>
<dbReference type="Pfam" id="PF06283">
    <property type="entry name" value="ThuA"/>
    <property type="match status" value="1"/>
</dbReference>
<dbReference type="Gene3D" id="2.60.120.260">
    <property type="entry name" value="Galactose-binding domain-like"/>
    <property type="match status" value="1"/>
</dbReference>
<dbReference type="InterPro" id="IPR005084">
    <property type="entry name" value="CBM6"/>
</dbReference>
<dbReference type="CDD" id="cd04084">
    <property type="entry name" value="CBM6_xylanase-like"/>
    <property type="match status" value="1"/>
</dbReference>
<evidence type="ECO:0000256" key="3">
    <source>
        <dbReference type="SAM" id="SignalP"/>
    </source>
</evidence>
<keyword evidence="7" id="KW-1185">Reference proteome</keyword>
<dbReference type="InterPro" id="IPR000601">
    <property type="entry name" value="PKD_dom"/>
</dbReference>
<dbReference type="Gene3D" id="2.60.120.200">
    <property type="match status" value="2"/>
</dbReference>
<evidence type="ECO:0000259" key="4">
    <source>
        <dbReference type="PROSITE" id="PS50093"/>
    </source>
</evidence>
<dbReference type="EMBL" id="BAAAMK010000007">
    <property type="protein sequence ID" value="GAA1960339.1"/>
    <property type="molecule type" value="Genomic_DNA"/>
</dbReference>
<dbReference type="Gene3D" id="2.60.40.10">
    <property type="entry name" value="Immunoglobulins"/>
    <property type="match status" value="2"/>
</dbReference>